<feature type="region of interest" description="Disordered" evidence="2">
    <location>
        <begin position="224"/>
        <end position="243"/>
    </location>
</feature>
<evidence type="ECO:0000256" key="2">
    <source>
        <dbReference type="SAM" id="MobiDB-lite"/>
    </source>
</evidence>
<protein>
    <submittedName>
        <fullName evidence="4">Cupin</fullName>
    </submittedName>
</protein>
<dbReference type="InterPro" id="IPR013096">
    <property type="entry name" value="Cupin_2"/>
</dbReference>
<evidence type="ECO:0000256" key="1">
    <source>
        <dbReference type="ARBA" id="ARBA00022723"/>
    </source>
</evidence>
<evidence type="ECO:0000313" key="5">
    <source>
        <dbReference type="Proteomes" id="UP000179642"/>
    </source>
</evidence>
<reference evidence="4 5" key="1">
    <citation type="submission" date="2016-10" db="EMBL/GenBank/DDBJ databases">
        <title>Genome sequence of Streptomyces sp. MUSC 1.</title>
        <authorList>
            <person name="Lee L.-H."/>
            <person name="Ser H.-L."/>
            <person name="Law J.W.-F."/>
        </authorList>
    </citation>
    <scope>NUCLEOTIDE SEQUENCE [LARGE SCALE GENOMIC DNA]</scope>
    <source>
        <strain evidence="4 5">MUSC 1</strain>
    </source>
</reference>
<evidence type="ECO:0000313" key="4">
    <source>
        <dbReference type="EMBL" id="OIJ92312.1"/>
    </source>
</evidence>
<dbReference type="RefSeq" id="WP_071385706.1">
    <property type="nucleotide sequence ID" value="NZ_MLYO01000081.1"/>
</dbReference>
<dbReference type="CDD" id="cd02208">
    <property type="entry name" value="cupin_RmlC-like"/>
    <property type="match status" value="1"/>
</dbReference>
<dbReference type="EMBL" id="MLYO01000081">
    <property type="protein sequence ID" value="OIJ92312.1"/>
    <property type="molecule type" value="Genomic_DNA"/>
</dbReference>
<dbReference type="Proteomes" id="UP000179642">
    <property type="component" value="Unassembled WGS sequence"/>
</dbReference>
<dbReference type="InterPro" id="IPR011051">
    <property type="entry name" value="RmlC_Cupin_sf"/>
</dbReference>
<dbReference type="PANTHER" id="PTHR35848:SF6">
    <property type="entry name" value="CUPIN TYPE-2 DOMAIN-CONTAINING PROTEIN"/>
    <property type="match status" value="1"/>
</dbReference>
<dbReference type="PANTHER" id="PTHR35848">
    <property type="entry name" value="OXALATE-BINDING PROTEIN"/>
    <property type="match status" value="1"/>
</dbReference>
<keyword evidence="5" id="KW-1185">Reference proteome</keyword>
<feature type="domain" description="Cupin type-2" evidence="3">
    <location>
        <begin position="176"/>
        <end position="234"/>
    </location>
</feature>
<name>A0A1S2PFF9_9ACTN</name>
<organism evidence="4 5">
    <name type="scientific">Streptomyces monashensis</name>
    <dbReference type="NCBI Taxonomy" id="1678012"/>
    <lineage>
        <taxon>Bacteria</taxon>
        <taxon>Bacillati</taxon>
        <taxon>Actinomycetota</taxon>
        <taxon>Actinomycetes</taxon>
        <taxon>Kitasatosporales</taxon>
        <taxon>Streptomycetaceae</taxon>
        <taxon>Streptomyces</taxon>
    </lineage>
</organism>
<comment type="caution">
    <text evidence="4">The sequence shown here is derived from an EMBL/GenBank/DDBJ whole genome shotgun (WGS) entry which is preliminary data.</text>
</comment>
<accession>A0A1S2PFF9</accession>
<dbReference type="InterPro" id="IPR051610">
    <property type="entry name" value="GPI/OXD"/>
</dbReference>
<proteinExistence type="predicted"/>
<keyword evidence="1" id="KW-0479">Metal-binding</keyword>
<sequence>MSADTVKGAIIRREEFAFSAFDWGRVAEPVGPAMGAQKVKLNVVEVAPNAVWRQGWSFEEENVVVVFAGSGHGDIGSARTELRRTSALYSPTGRTLELTAGEQGLTAYVWRSKLIGGEPAGASPKTTGALTDSETQLRGFSGIGEAPVEGDGAIMNFVFWPGTGSSRLCLHCGVQQPGQTFNVHIHPESEEAFIAFEGIGQLYMHDQWNDVRPGDVLYAPPGIPHGARNPHTGPGAEPFTTCGGPTPFDPALYHAAGVSPDVK</sequence>
<gene>
    <name evidence="4" type="ORF">BIV23_38875</name>
</gene>
<dbReference type="SUPFAM" id="SSF51182">
    <property type="entry name" value="RmlC-like cupins"/>
    <property type="match status" value="1"/>
</dbReference>
<dbReference type="InterPro" id="IPR014710">
    <property type="entry name" value="RmlC-like_jellyroll"/>
</dbReference>
<dbReference type="Gene3D" id="2.60.120.10">
    <property type="entry name" value="Jelly Rolls"/>
    <property type="match status" value="1"/>
</dbReference>
<dbReference type="AlphaFoldDB" id="A0A1S2PFF9"/>
<dbReference type="OrthoDB" id="5641106at2"/>
<evidence type="ECO:0000259" key="3">
    <source>
        <dbReference type="Pfam" id="PF07883"/>
    </source>
</evidence>
<dbReference type="GO" id="GO:0046872">
    <property type="term" value="F:metal ion binding"/>
    <property type="evidence" value="ECO:0007669"/>
    <property type="project" value="UniProtKB-KW"/>
</dbReference>
<dbReference type="Pfam" id="PF07883">
    <property type="entry name" value="Cupin_2"/>
    <property type="match status" value="1"/>
</dbReference>